<sequence length="71" mass="7592">MPPIASATGRASGSAPPDRAHPSYGHHHHAAVVAPSSARCRTHQPKSFGITTFAFTTARFQFVWLQASQGH</sequence>
<proteinExistence type="predicted"/>
<dbReference type="AlphaFoldDB" id="A0A0A8ZAQ7"/>
<dbReference type="EMBL" id="GBRH01263147">
    <property type="protein sequence ID" value="JAD34748.1"/>
    <property type="molecule type" value="Transcribed_RNA"/>
</dbReference>
<name>A0A0A8ZAQ7_ARUDO</name>
<protein>
    <submittedName>
        <fullName evidence="2">Uncharacterized protein</fullName>
    </submittedName>
</protein>
<reference evidence="2" key="2">
    <citation type="journal article" date="2015" name="Data Brief">
        <title>Shoot transcriptome of the giant reed, Arundo donax.</title>
        <authorList>
            <person name="Barrero R.A."/>
            <person name="Guerrero F.D."/>
            <person name="Moolhuijzen P."/>
            <person name="Goolsby J.A."/>
            <person name="Tidwell J."/>
            <person name="Bellgard S.E."/>
            <person name="Bellgard M.I."/>
        </authorList>
    </citation>
    <scope>NUCLEOTIDE SEQUENCE</scope>
    <source>
        <tissue evidence="2">Shoot tissue taken approximately 20 cm above the soil surface</tissue>
    </source>
</reference>
<accession>A0A0A8ZAQ7</accession>
<organism evidence="2">
    <name type="scientific">Arundo donax</name>
    <name type="common">Giant reed</name>
    <name type="synonym">Donax arundinaceus</name>
    <dbReference type="NCBI Taxonomy" id="35708"/>
    <lineage>
        <taxon>Eukaryota</taxon>
        <taxon>Viridiplantae</taxon>
        <taxon>Streptophyta</taxon>
        <taxon>Embryophyta</taxon>
        <taxon>Tracheophyta</taxon>
        <taxon>Spermatophyta</taxon>
        <taxon>Magnoliopsida</taxon>
        <taxon>Liliopsida</taxon>
        <taxon>Poales</taxon>
        <taxon>Poaceae</taxon>
        <taxon>PACMAD clade</taxon>
        <taxon>Arundinoideae</taxon>
        <taxon>Arundineae</taxon>
        <taxon>Arundo</taxon>
    </lineage>
</organism>
<feature type="region of interest" description="Disordered" evidence="1">
    <location>
        <begin position="1"/>
        <end position="27"/>
    </location>
</feature>
<evidence type="ECO:0000256" key="1">
    <source>
        <dbReference type="SAM" id="MobiDB-lite"/>
    </source>
</evidence>
<evidence type="ECO:0000313" key="2">
    <source>
        <dbReference type="EMBL" id="JAD34748.1"/>
    </source>
</evidence>
<reference evidence="2" key="1">
    <citation type="submission" date="2014-09" db="EMBL/GenBank/DDBJ databases">
        <authorList>
            <person name="Magalhaes I.L.F."/>
            <person name="Oliveira U."/>
            <person name="Santos F.R."/>
            <person name="Vidigal T.H.D.A."/>
            <person name="Brescovit A.D."/>
            <person name="Santos A.J."/>
        </authorList>
    </citation>
    <scope>NUCLEOTIDE SEQUENCE</scope>
    <source>
        <tissue evidence="2">Shoot tissue taken approximately 20 cm above the soil surface</tissue>
    </source>
</reference>